<dbReference type="OrthoDB" id="4062651at2759"/>
<evidence type="ECO:0000313" key="7">
    <source>
        <dbReference type="Proteomes" id="UP000655225"/>
    </source>
</evidence>
<dbReference type="PANTHER" id="PTHR46008">
    <property type="entry name" value="LEAF RUST 10 DISEASE-RESISTANCE LOCUS RECEPTOR-LIKE PROTEIN KINASE-LIKE 1.4"/>
    <property type="match status" value="1"/>
</dbReference>
<evidence type="ECO:0000256" key="2">
    <source>
        <dbReference type="ARBA" id="ARBA00022840"/>
    </source>
</evidence>
<feature type="compositionally biased region" description="Polar residues" evidence="4">
    <location>
        <begin position="1"/>
        <end position="43"/>
    </location>
</feature>
<dbReference type="GO" id="GO:0004672">
    <property type="term" value="F:protein kinase activity"/>
    <property type="evidence" value="ECO:0007669"/>
    <property type="project" value="InterPro"/>
</dbReference>
<dbReference type="AlphaFoldDB" id="A0A835CYG0"/>
<evidence type="ECO:0000256" key="4">
    <source>
        <dbReference type="SAM" id="MobiDB-lite"/>
    </source>
</evidence>
<keyword evidence="2 3" id="KW-0067">ATP-binding</keyword>
<dbReference type="Gene3D" id="3.30.200.20">
    <property type="entry name" value="Phosphorylase Kinase, domain 1"/>
    <property type="match status" value="1"/>
</dbReference>
<feature type="binding site" evidence="3">
    <location>
        <position position="144"/>
    </location>
    <ligand>
        <name>ATP</name>
        <dbReference type="ChEBI" id="CHEBI:30616"/>
    </ligand>
</feature>
<gene>
    <name evidence="6" type="ORF">HHK36_031533</name>
</gene>
<dbReference type="Proteomes" id="UP000655225">
    <property type="component" value="Unassembled WGS sequence"/>
</dbReference>
<organism evidence="6 7">
    <name type="scientific">Tetracentron sinense</name>
    <name type="common">Spur-leaf</name>
    <dbReference type="NCBI Taxonomy" id="13715"/>
    <lineage>
        <taxon>Eukaryota</taxon>
        <taxon>Viridiplantae</taxon>
        <taxon>Streptophyta</taxon>
        <taxon>Embryophyta</taxon>
        <taxon>Tracheophyta</taxon>
        <taxon>Spermatophyta</taxon>
        <taxon>Magnoliopsida</taxon>
        <taxon>Trochodendrales</taxon>
        <taxon>Trochodendraceae</taxon>
        <taxon>Tetracentron</taxon>
    </lineage>
</organism>
<sequence length="183" mass="20502">MQKTPSSQVVRLTQRKQNSNSQRGLIKSNSNLSPDYSACSNKSHQNKEPALNYIKTAVKKVAGLFTTFLFRRRRKATKGDAPDGSQRYLLAIAQVGTTKFSIEEIYKATDKFSTANRIGDGGFGTVYKGKLRDGSIVAIKRAKKNISDKRLSTEFKNEILTLSKIEHLNLVRFLGCLQQNLKD</sequence>
<feature type="region of interest" description="Disordered" evidence="4">
    <location>
        <begin position="1"/>
        <end position="44"/>
    </location>
</feature>
<dbReference type="SUPFAM" id="SSF56112">
    <property type="entry name" value="Protein kinase-like (PK-like)"/>
    <property type="match status" value="1"/>
</dbReference>
<dbReference type="PROSITE" id="PS00107">
    <property type="entry name" value="PROTEIN_KINASE_ATP"/>
    <property type="match status" value="1"/>
</dbReference>
<dbReference type="InterPro" id="IPR011009">
    <property type="entry name" value="Kinase-like_dom_sf"/>
</dbReference>
<evidence type="ECO:0000256" key="3">
    <source>
        <dbReference type="PROSITE-ProRule" id="PRU10141"/>
    </source>
</evidence>
<proteinExistence type="predicted"/>
<name>A0A835CYG0_TETSI</name>
<dbReference type="InterPro" id="IPR000719">
    <property type="entry name" value="Prot_kinase_dom"/>
</dbReference>
<reference evidence="6 7" key="1">
    <citation type="submission" date="2020-04" db="EMBL/GenBank/DDBJ databases">
        <title>Plant Genome Project.</title>
        <authorList>
            <person name="Zhang R.-G."/>
        </authorList>
    </citation>
    <scope>NUCLEOTIDE SEQUENCE [LARGE SCALE GENOMIC DNA]</scope>
    <source>
        <strain evidence="6">YNK0</strain>
        <tissue evidence="6">Leaf</tissue>
    </source>
</reference>
<dbReference type="PROSITE" id="PS50011">
    <property type="entry name" value="PROTEIN_KINASE_DOM"/>
    <property type="match status" value="1"/>
</dbReference>
<evidence type="ECO:0000259" key="5">
    <source>
        <dbReference type="PROSITE" id="PS50011"/>
    </source>
</evidence>
<comment type="caution">
    <text evidence="6">The sequence shown here is derived from an EMBL/GenBank/DDBJ whole genome shotgun (WGS) entry which is preliminary data.</text>
</comment>
<feature type="domain" description="Protein kinase" evidence="5">
    <location>
        <begin position="112"/>
        <end position="183"/>
    </location>
</feature>
<dbReference type="InterPro" id="IPR017441">
    <property type="entry name" value="Protein_kinase_ATP_BS"/>
</dbReference>
<protein>
    <recommendedName>
        <fullName evidence="5">Protein kinase domain-containing protein</fullName>
    </recommendedName>
</protein>
<evidence type="ECO:0000256" key="1">
    <source>
        <dbReference type="ARBA" id="ARBA00022741"/>
    </source>
</evidence>
<dbReference type="GO" id="GO:0005524">
    <property type="term" value="F:ATP binding"/>
    <property type="evidence" value="ECO:0007669"/>
    <property type="project" value="UniProtKB-UniRule"/>
</dbReference>
<keyword evidence="7" id="KW-1185">Reference proteome</keyword>
<dbReference type="EMBL" id="JABCRI010000054">
    <property type="protein sequence ID" value="KAF8376797.1"/>
    <property type="molecule type" value="Genomic_DNA"/>
</dbReference>
<dbReference type="Pfam" id="PF00069">
    <property type="entry name" value="Pkinase"/>
    <property type="match status" value="1"/>
</dbReference>
<evidence type="ECO:0000313" key="6">
    <source>
        <dbReference type="EMBL" id="KAF8376797.1"/>
    </source>
</evidence>
<dbReference type="PANTHER" id="PTHR46008:SF48">
    <property type="entry name" value="PROTEIN KINASE DOMAIN-CONTAINING PROTEIN"/>
    <property type="match status" value="1"/>
</dbReference>
<keyword evidence="1 3" id="KW-0547">Nucleotide-binding</keyword>
<accession>A0A835CYG0</accession>